<dbReference type="Proteomes" id="UP000004810">
    <property type="component" value="Unassembled WGS sequence"/>
</dbReference>
<protein>
    <submittedName>
        <fullName evidence="1">Uncharacterized protein</fullName>
    </submittedName>
</protein>
<name>J9F6M1_WUCBA</name>
<dbReference type="AlphaFoldDB" id="J9F6M1"/>
<dbReference type="EMBL" id="ADBV01001283">
    <property type="protein sequence ID" value="EJW85157.1"/>
    <property type="molecule type" value="Genomic_DNA"/>
</dbReference>
<gene>
    <name evidence="1" type="ORF">WUBG_03931</name>
</gene>
<feature type="non-terminal residue" evidence="1">
    <location>
        <position position="1"/>
    </location>
</feature>
<reference evidence="2" key="1">
    <citation type="submission" date="2012-08" db="EMBL/GenBank/DDBJ databases">
        <title>The Genome Sequence of Wuchereria bancrofti.</title>
        <authorList>
            <person name="Nutman T.B."/>
            <person name="Fink D.L."/>
            <person name="Russ C."/>
            <person name="Young S."/>
            <person name="Zeng Q."/>
            <person name="Koehrsen M."/>
            <person name="Alvarado L."/>
            <person name="Berlin A."/>
            <person name="Chapman S.B."/>
            <person name="Chen Z."/>
            <person name="Freedman E."/>
            <person name="Gellesch M."/>
            <person name="Goldberg J."/>
            <person name="Griggs A."/>
            <person name="Gujja S."/>
            <person name="Heilman E.R."/>
            <person name="Heiman D."/>
            <person name="Hepburn T."/>
            <person name="Howarth C."/>
            <person name="Jen D."/>
            <person name="Larson L."/>
            <person name="Lewis B."/>
            <person name="Mehta T."/>
            <person name="Park D."/>
            <person name="Pearson M."/>
            <person name="Roberts A."/>
            <person name="Saif S."/>
            <person name="Shea T."/>
            <person name="Shenoy N."/>
            <person name="Sisk P."/>
            <person name="Stolte C."/>
            <person name="Sykes S."/>
            <person name="Walk T."/>
            <person name="White J."/>
            <person name="Yandava C."/>
            <person name="Haas B."/>
            <person name="Henn M.R."/>
            <person name="Nusbaum C."/>
            <person name="Birren B."/>
        </authorList>
    </citation>
    <scope>NUCLEOTIDE SEQUENCE [LARGE SCALE GENOMIC DNA]</scope>
    <source>
        <strain evidence="2">NA</strain>
    </source>
</reference>
<organism evidence="1 2">
    <name type="scientific">Wuchereria bancrofti</name>
    <dbReference type="NCBI Taxonomy" id="6293"/>
    <lineage>
        <taxon>Eukaryota</taxon>
        <taxon>Metazoa</taxon>
        <taxon>Ecdysozoa</taxon>
        <taxon>Nematoda</taxon>
        <taxon>Chromadorea</taxon>
        <taxon>Rhabditida</taxon>
        <taxon>Spirurina</taxon>
        <taxon>Spiruromorpha</taxon>
        <taxon>Filarioidea</taxon>
        <taxon>Onchocercidae</taxon>
        <taxon>Wuchereria</taxon>
    </lineage>
</organism>
<comment type="caution">
    <text evidence="1">The sequence shown here is derived from an EMBL/GenBank/DDBJ whole genome shotgun (WGS) entry which is preliminary data.</text>
</comment>
<evidence type="ECO:0000313" key="1">
    <source>
        <dbReference type="EMBL" id="EJW85157.1"/>
    </source>
</evidence>
<evidence type="ECO:0000313" key="2">
    <source>
        <dbReference type="Proteomes" id="UP000004810"/>
    </source>
</evidence>
<proteinExistence type="predicted"/>
<accession>J9F6M1</accession>
<sequence>SSSPSQSSLLSLPSLSLSLLLSLSLSKYTPGRISLFLVSCIYYGALYFAI</sequence>